<dbReference type="NCBIfam" id="NF033516">
    <property type="entry name" value="transpos_IS3"/>
    <property type="match status" value="1"/>
</dbReference>
<evidence type="ECO:0000313" key="6">
    <source>
        <dbReference type="Proteomes" id="UP000501387"/>
    </source>
</evidence>
<accession>A0A6G8FIK9</accession>
<dbReference type="GO" id="GO:0003677">
    <property type="term" value="F:DNA binding"/>
    <property type="evidence" value="ECO:0007669"/>
    <property type="project" value="InterPro"/>
</dbReference>
<dbReference type="EMBL" id="CP049934">
    <property type="protein sequence ID" value="QIM16212.1"/>
    <property type="molecule type" value="Genomic_DNA"/>
</dbReference>
<dbReference type="InterPro" id="IPR012337">
    <property type="entry name" value="RNaseH-like_sf"/>
</dbReference>
<dbReference type="SUPFAM" id="SSF46689">
    <property type="entry name" value="Homeodomain-like"/>
    <property type="match status" value="1"/>
</dbReference>
<dbReference type="GO" id="GO:0015074">
    <property type="term" value="P:DNA integration"/>
    <property type="evidence" value="ECO:0007669"/>
    <property type="project" value="InterPro"/>
</dbReference>
<dbReference type="GO" id="GO:0006313">
    <property type="term" value="P:DNA transposition"/>
    <property type="evidence" value="ECO:0007669"/>
    <property type="project" value="InterPro"/>
</dbReference>
<organism evidence="4 6">
    <name type="scientific">Leucobacter insecticola</name>
    <dbReference type="NCBI Taxonomy" id="2714934"/>
    <lineage>
        <taxon>Bacteria</taxon>
        <taxon>Bacillati</taxon>
        <taxon>Actinomycetota</taxon>
        <taxon>Actinomycetes</taxon>
        <taxon>Micrococcales</taxon>
        <taxon>Microbacteriaceae</taxon>
        <taxon>Leucobacter</taxon>
    </lineage>
</organism>
<dbReference type="InterPro" id="IPR050900">
    <property type="entry name" value="Transposase_IS3/IS150/IS904"/>
</dbReference>
<evidence type="ECO:0000256" key="1">
    <source>
        <dbReference type="ARBA" id="ARBA00002286"/>
    </source>
</evidence>
<dbReference type="SUPFAM" id="SSF53098">
    <property type="entry name" value="Ribonuclease H-like"/>
    <property type="match status" value="1"/>
</dbReference>
<keyword evidence="6" id="KW-1185">Reference proteome</keyword>
<dbReference type="Gene3D" id="3.30.420.10">
    <property type="entry name" value="Ribonuclease H-like superfamily/Ribonuclease H"/>
    <property type="match status" value="1"/>
</dbReference>
<feature type="domain" description="Integrase catalytic" evidence="3">
    <location>
        <begin position="227"/>
        <end position="392"/>
    </location>
</feature>
<dbReference type="InterPro" id="IPR025948">
    <property type="entry name" value="HTH-like_dom"/>
</dbReference>
<evidence type="ECO:0000256" key="2">
    <source>
        <dbReference type="SAM" id="Coils"/>
    </source>
</evidence>
<dbReference type="PANTHER" id="PTHR46889">
    <property type="entry name" value="TRANSPOSASE INSF FOR INSERTION SEQUENCE IS3B-RELATED"/>
    <property type="match status" value="1"/>
</dbReference>
<dbReference type="PANTHER" id="PTHR46889:SF4">
    <property type="entry name" value="TRANSPOSASE INSO FOR INSERTION SEQUENCE ELEMENT IS911B-RELATED"/>
    <property type="match status" value="1"/>
</dbReference>
<sequence>MDRKKYTPQFKADAVELVITSKRPIAQCAVDLGINEGTLGNWVRAWREEHPEDETEGRGPVEWAKYQALQAENAELKREIEFLGKSQRLLRREATVTEVFSFIAAEKANYPVAWMCAKLRVSRASFYRWVKPSLPSPRRQRHEMLTGHVTRVYDAARGKAGRDQIWRILRGEGIAVAAGTVGAIMRELGLKAVRVRAWKKTTVADPAARTAHIRNHMLDAFGNRQFTADVPGQRLCGDLTYLRTDEGWLYLATVIDLFNGEIIGWRADTHMRTSLVIDALVMARDHGRVDTSGEVVFHSDRGAQYTSGEFQGWCANNGITQSMGEVGVCWDNAVAESFFSHLKTEMFYQRSWRTCLHARTAIMDYIESWYNRRRPHARAGGIPPVAARIAYETRDQSLAA</sequence>
<gene>
    <name evidence="4" type="ORF">G7067_06875</name>
    <name evidence="5" type="ORF">G7067_06900</name>
</gene>
<comment type="function">
    <text evidence="1">Involved in the transposition of the insertion sequence.</text>
</comment>
<dbReference type="InterPro" id="IPR001584">
    <property type="entry name" value="Integrase_cat-core"/>
</dbReference>
<dbReference type="InterPro" id="IPR048020">
    <property type="entry name" value="Transpos_IS3"/>
</dbReference>
<dbReference type="InterPro" id="IPR002514">
    <property type="entry name" value="Transposase_8"/>
</dbReference>
<dbReference type="InterPro" id="IPR009057">
    <property type="entry name" value="Homeodomain-like_sf"/>
</dbReference>
<dbReference type="Proteomes" id="UP000501387">
    <property type="component" value="Chromosome"/>
</dbReference>
<proteinExistence type="predicted"/>
<dbReference type="Gene3D" id="1.10.10.60">
    <property type="entry name" value="Homeodomain-like"/>
    <property type="match status" value="1"/>
</dbReference>
<feature type="coiled-coil region" evidence="2">
    <location>
        <begin position="66"/>
        <end position="93"/>
    </location>
</feature>
<dbReference type="PROSITE" id="PS50994">
    <property type="entry name" value="INTEGRASE"/>
    <property type="match status" value="1"/>
</dbReference>
<name>A0A6G8FIK9_9MICO</name>
<protein>
    <submittedName>
        <fullName evidence="4">IS3 family transposase</fullName>
    </submittedName>
</protein>
<dbReference type="KEGG" id="lins:G7067_06875"/>
<reference evidence="4 6" key="1">
    <citation type="submission" date="2020-03" db="EMBL/GenBank/DDBJ databases">
        <title>Leucobacter sp. nov., isolated from beetles.</title>
        <authorList>
            <person name="Hyun D.-W."/>
            <person name="Bae J.-W."/>
        </authorList>
    </citation>
    <scope>NUCLEOTIDE SEQUENCE [LARGE SCALE GENOMIC DNA]</scope>
    <source>
        <strain evidence="4 6">HDW9B</strain>
    </source>
</reference>
<dbReference type="EMBL" id="CP049934">
    <property type="protein sequence ID" value="QIM16207.1"/>
    <property type="molecule type" value="Genomic_DNA"/>
</dbReference>
<dbReference type="Pfam" id="PF01527">
    <property type="entry name" value="HTH_Tnp_1"/>
    <property type="match status" value="1"/>
</dbReference>
<dbReference type="GO" id="GO:0004803">
    <property type="term" value="F:transposase activity"/>
    <property type="evidence" value="ECO:0007669"/>
    <property type="project" value="InterPro"/>
</dbReference>
<dbReference type="RefSeq" id="WP_166323001.1">
    <property type="nucleotide sequence ID" value="NZ_CP049934.1"/>
</dbReference>
<dbReference type="InterPro" id="IPR036397">
    <property type="entry name" value="RNaseH_sf"/>
</dbReference>
<dbReference type="AlphaFoldDB" id="A0A6G8FIK9"/>
<dbReference type="KEGG" id="lins:G7067_06900"/>
<evidence type="ECO:0000259" key="3">
    <source>
        <dbReference type="PROSITE" id="PS50994"/>
    </source>
</evidence>
<dbReference type="Pfam" id="PF13276">
    <property type="entry name" value="HTH_21"/>
    <property type="match status" value="1"/>
</dbReference>
<dbReference type="Pfam" id="PF00665">
    <property type="entry name" value="rve"/>
    <property type="match status" value="1"/>
</dbReference>
<evidence type="ECO:0000313" key="4">
    <source>
        <dbReference type="EMBL" id="QIM16207.1"/>
    </source>
</evidence>
<keyword evidence="2" id="KW-0175">Coiled coil</keyword>
<evidence type="ECO:0000313" key="5">
    <source>
        <dbReference type="EMBL" id="QIM16212.1"/>
    </source>
</evidence>
<dbReference type="Pfam" id="PF13333">
    <property type="entry name" value="rve_2"/>
    <property type="match status" value="1"/>
</dbReference>